<evidence type="ECO:0000313" key="3">
    <source>
        <dbReference type="EMBL" id="GAK61118.1"/>
    </source>
</evidence>
<gene>
    <name evidence="3" type="ORF">U27_01016</name>
</gene>
<dbReference type="Pfam" id="PF00303">
    <property type="entry name" value="Thymidylat_synt"/>
    <property type="match status" value="1"/>
</dbReference>
<sequence>MNGIPILHVEGDCIARAWENSLIALYEKGCDIKTQYDKPGDPSSKDATMIMTILDPLKEPMIHRDFPGGPEDLQEYVMEVCEGIKDHLVRDPNDPEDTRWEYTYHQRLFAYTVPTFQPFDQIEMLCQKLAETPYTRRAQAITWKVWEDNTCYDPACMQSIWGRITEEEGQQVLSMNVRFRSNDAYKAAFMNIFALVQLQKRIAGRIAELSGKAVKFGRYCHIVDSYHLYGSYFEEFERRFLNLLKKRSFEKRTVRYEDWRDMMEAARPAILEKAKNMGRK</sequence>
<dbReference type="Gene3D" id="3.30.572.10">
    <property type="entry name" value="Thymidylate synthase/dCMP hydroxymethylase domain"/>
    <property type="match status" value="1"/>
</dbReference>
<dbReference type="InterPro" id="IPR023451">
    <property type="entry name" value="Thymidate_synth/dCMP_Mease_dom"/>
</dbReference>
<accession>A0A081C963</accession>
<dbReference type="HOGENOM" id="CLU_992723_0_0_0"/>
<evidence type="ECO:0000256" key="1">
    <source>
        <dbReference type="ARBA" id="ARBA00022679"/>
    </source>
</evidence>
<dbReference type="eggNOG" id="COG0207">
    <property type="taxonomic scope" value="Bacteria"/>
</dbReference>
<keyword evidence="4" id="KW-1185">Reference proteome</keyword>
<dbReference type="AlphaFoldDB" id="A0A081C963"/>
<dbReference type="Proteomes" id="UP000030661">
    <property type="component" value="Unassembled WGS sequence"/>
</dbReference>
<dbReference type="GO" id="GO:0016740">
    <property type="term" value="F:transferase activity"/>
    <property type="evidence" value="ECO:0007669"/>
    <property type="project" value="UniProtKB-KW"/>
</dbReference>
<keyword evidence="1" id="KW-0808">Transferase</keyword>
<name>A0A081C963_VECG1</name>
<dbReference type="EMBL" id="DF820477">
    <property type="protein sequence ID" value="GAK61118.1"/>
    <property type="molecule type" value="Genomic_DNA"/>
</dbReference>
<organism evidence="3">
    <name type="scientific">Vecturithrix granuli</name>
    <dbReference type="NCBI Taxonomy" id="1499967"/>
    <lineage>
        <taxon>Bacteria</taxon>
        <taxon>Candidatus Moduliflexota</taxon>
        <taxon>Candidatus Vecturitrichia</taxon>
        <taxon>Candidatus Vecturitrichales</taxon>
        <taxon>Candidatus Vecturitrichaceae</taxon>
        <taxon>Candidatus Vecturithrix</taxon>
    </lineage>
</organism>
<protein>
    <submittedName>
        <fullName evidence="3">Thymidylate synthase-like protein</fullName>
    </submittedName>
</protein>
<evidence type="ECO:0000313" key="4">
    <source>
        <dbReference type="Proteomes" id="UP000030661"/>
    </source>
</evidence>
<feature type="domain" description="Thymidylate synthase/dCMP hydroxymethylase" evidence="2">
    <location>
        <begin position="101"/>
        <end position="238"/>
    </location>
</feature>
<proteinExistence type="predicted"/>
<dbReference type="InterPro" id="IPR036926">
    <property type="entry name" value="Thymidate_synth/dCMP_Mease_sf"/>
</dbReference>
<evidence type="ECO:0000259" key="2">
    <source>
        <dbReference type="Pfam" id="PF00303"/>
    </source>
</evidence>
<reference evidence="3" key="1">
    <citation type="journal article" date="2015" name="PeerJ">
        <title>First genomic representation of candidate bacterial phylum KSB3 points to enhanced environmental sensing as a trigger of wastewater bulking.</title>
        <authorList>
            <person name="Sekiguchi Y."/>
            <person name="Ohashi A."/>
            <person name="Parks D.H."/>
            <person name="Yamauchi T."/>
            <person name="Tyson G.W."/>
            <person name="Hugenholtz P."/>
        </authorList>
    </citation>
    <scope>NUCLEOTIDE SEQUENCE [LARGE SCALE GENOMIC DNA]</scope>
</reference>
<dbReference type="SUPFAM" id="SSF55831">
    <property type="entry name" value="Thymidylate synthase/dCMP hydroxymethylase"/>
    <property type="match status" value="1"/>
</dbReference>
<dbReference type="STRING" id="1499967.U27_01016"/>